<sequence>GILDKRLFSLKKRLQELGAEKISLSDGSYYWDLKPDWKPREVIEI</sequence>
<gene>
    <name evidence="1" type="ORF">LCGC14_3117490</name>
</gene>
<comment type="caution">
    <text evidence="1">The sequence shown here is derived from an EMBL/GenBank/DDBJ whole genome shotgun (WGS) entry which is preliminary data.</text>
</comment>
<protein>
    <submittedName>
        <fullName evidence="1">Uncharacterized protein</fullName>
    </submittedName>
</protein>
<evidence type="ECO:0000313" key="1">
    <source>
        <dbReference type="EMBL" id="KKK51182.1"/>
    </source>
</evidence>
<name>A0A0F8W373_9ZZZZ</name>
<feature type="non-terminal residue" evidence="1">
    <location>
        <position position="1"/>
    </location>
</feature>
<reference evidence="1" key="1">
    <citation type="journal article" date="2015" name="Nature">
        <title>Complex archaea that bridge the gap between prokaryotes and eukaryotes.</title>
        <authorList>
            <person name="Spang A."/>
            <person name="Saw J.H."/>
            <person name="Jorgensen S.L."/>
            <person name="Zaremba-Niedzwiedzka K."/>
            <person name="Martijn J."/>
            <person name="Lind A.E."/>
            <person name="van Eijk R."/>
            <person name="Schleper C."/>
            <person name="Guy L."/>
            <person name="Ettema T.J."/>
        </authorList>
    </citation>
    <scope>NUCLEOTIDE SEQUENCE</scope>
</reference>
<dbReference type="EMBL" id="LAZR01067639">
    <property type="protein sequence ID" value="KKK51182.1"/>
    <property type="molecule type" value="Genomic_DNA"/>
</dbReference>
<accession>A0A0F8W373</accession>
<proteinExistence type="predicted"/>
<organism evidence="1">
    <name type="scientific">marine sediment metagenome</name>
    <dbReference type="NCBI Taxonomy" id="412755"/>
    <lineage>
        <taxon>unclassified sequences</taxon>
        <taxon>metagenomes</taxon>
        <taxon>ecological metagenomes</taxon>
    </lineage>
</organism>
<dbReference type="AlphaFoldDB" id="A0A0F8W373"/>